<dbReference type="InterPro" id="IPR036286">
    <property type="entry name" value="LexA/Signal_pep-like_sf"/>
</dbReference>
<keyword evidence="3" id="KW-0804">Transcription</keyword>
<dbReference type="InterPro" id="IPR001387">
    <property type="entry name" value="Cro/C1-type_HTH"/>
</dbReference>
<dbReference type="Gene3D" id="1.10.260.40">
    <property type="entry name" value="lambda repressor-like DNA-binding domains"/>
    <property type="match status" value="1"/>
</dbReference>
<keyword evidence="2" id="KW-0238">DNA-binding</keyword>
<sequence>MLGEIIGELHGRWNTNLEFYRQPKNTISVLDQRSAAPYRFGMSELRRIREAKGLSQQKLAELAGTSQPQIRRLEVGERELTKSWADRLAPFLDVRSEDLLYPPDRDSEITRTAEDEADLINVPPAGIVEVDVRAGMGGGGVVQHAYVRNGVEVTTVDALKPEPWLLPSSFVRDELRAPAARLVVLETQGDSMSPTIEPGERVFVDTGHRTPSPDGIYALRDRFGLVIVKRLQVSRGRDSARVRILSDNSNHPEEEVGLEEIEVVGRVVAAIKRH</sequence>
<evidence type="ECO:0000256" key="2">
    <source>
        <dbReference type="ARBA" id="ARBA00023125"/>
    </source>
</evidence>
<dbReference type="InterPro" id="IPR015927">
    <property type="entry name" value="Peptidase_S24_S26A/B/C"/>
</dbReference>
<dbReference type="AlphaFoldDB" id="A0AAU7J8L4"/>
<dbReference type="Gene3D" id="2.10.109.10">
    <property type="entry name" value="Umud Fragment, subunit A"/>
    <property type="match status" value="1"/>
</dbReference>
<dbReference type="CDD" id="cd00093">
    <property type="entry name" value="HTH_XRE"/>
    <property type="match status" value="1"/>
</dbReference>
<dbReference type="EMBL" id="CP157484">
    <property type="protein sequence ID" value="XBO36703.1"/>
    <property type="molecule type" value="Genomic_DNA"/>
</dbReference>
<dbReference type="Pfam" id="PF00717">
    <property type="entry name" value="Peptidase_S24"/>
    <property type="match status" value="1"/>
</dbReference>
<dbReference type="RefSeq" id="WP_406853518.1">
    <property type="nucleotide sequence ID" value="NZ_CP157484.1"/>
</dbReference>
<proteinExistence type="predicted"/>
<dbReference type="SUPFAM" id="SSF47413">
    <property type="entry name" value="lambda repressor-like DNA-binding domains"/>
    <property type="match status" value="1"/>
</dbReference>
<reference evidence="5" key="1">
    <citation type="submission" date="2024-05" db="EMBL/GenBank/DDBJ databases">
        <authorList>
            <person name="Kim S."/>
            <person name="Heo J."/>
            <person name="Choi H."/>
            <person name="Choi Y."/>
            <person name="Kwon S.-W."/>
            <person name="Kim Y."/>
        </authorList>
    </citation>
    <scope>NUCLEOTIDE SEQUENCE</scope>
    <source>
        <strain evidence="5">KACC 23698</strain>
    </source>
</reference>
<protein>
    <submittedName>
        <fullName evidence="5">S24 family peptidase</fullName>
    </submittedName>
</protein>
<dbReference type="GO" id="GO:0003677">
    <property type="term" value="F:DNA binding"/>
    <property type="evidence" value="ECO:0007669"/>
    <property type="project" value="UniProtKB-KW"/>
</dbReference>
<dbReference type="PROSITE" id="PS50943">
    <property type="entry name" value="HTH_CROC1"/>
    <property type="match status" value="1"/>
</dbReference>
<name>A0AAU7J8L4_9HYPH</name>
<gene>
    <name evidence="5" type="ORF">ABEG18_13175</name>
</gene>
<organism evidence="5">
    <name type="scientific">Alsobacter sp. KACC 23698</name>
    <dbReference type="NCBI Taxonomy" id="3149229"/>
    <lineage>
        <taxon>Bacteria</taxon>
        <taxon>Pseudomonadati</taxon>
        <taxon>Pseudomonadota</taxon>
        <taxon>Alphaproteobacteria</taxon>
        <taxon>Hyphomicrobiales</taxon>
        <taxon>Alsobacteraceae</taxon>
        <taxon>Alsobacter</taxon>
    </lineage>
</organism>
<evidence type="ECO:0000256" key="1">
    <source>
        <dbReference type="ARBA" id="ARBA00023015"/>
    </source>
</evidence>
<dbReference type="SUPFAM" id="SSF51306">
    <property type="entry name" value="LexA/Signal peptidase"/>
    <property type="match status" value="1"/>
</dbReference>
<feature type="domain" description="HTH cro/C1-type" evidence="4">
    <location>
        <begin position="45"/>
        <end position="99"/>
    </location>
</feature>
<evidence type="ECO:0000313" key="5">
    <source>
        <dbReference type="EMBL" id="XBO36703.1"/>
    </source>
</evidence>
<dbReference type="SMART" id="SM00530">
    <property type="entry name" value="HTH_XRE"/>
    <property type="match status" value="1"/>
</dbReference>
<dbReference type="PANTHER" id="PTHR40661:SF3">
    <property type="entry name" value="FELS-1 PROPHAGE TRANSCRIPTIONAL REGULATOR"/>
    <property type="match status" value="1"/>
</dbReference>
<evidence type="ECO:0000256" key="3">
    <source>
        <dbReference type="ARBA" id="ARBA00023163"/>
    </source>
</evidence>
<dbReference type="Pfam" id="PF01381">
    <property type="entry name" value="HTH_3"/>
    <property type="match status" value="1"/>
</dbReference>
<accession>A0AAU7J8L4</accession>
<dbReference type="CDD" id="cd06462">
    <property type="entry name" value="Peptidase_S24_S26"/>
    <property type="match status" value="1"/>
</dbReference>
<dbReference type="InterPro" id="IPR010982">
    <property type="entry name" value="Lambda_DNA-bd_dom_sf"/>
</dbReference>
<evidence type="ECO:0000259" key="4">
    <source>
        <dbReference type="PROSITE" id="PS50943"/>
    </source>
</evidence>
<keyword evidence="1" id="KW-0805">Transcription regulation</keyword>
<dbReference type="PANTHER" id="PTHR40661">
    <property type="match status" value="1"/>
</dbReference>